<evidence type="ECO:0000313" key="2">
    <source>
        <dbReference type="Proteomes" id="UP000001051"/>
    </source>
</evidence>
<gene>
    <name evidence="1" type="primary">3b</name>
</gene>
<reference evidence="2" key="2">
    <citation type="journal article" date="2002" name="Virology">
        <title>Characterization of phi12, a bacteriophage related to phi6: nucleotide sequence of the large double-stranded RNA.</title>
        <authorList>
            <person name="Gottlieb P."/>
            <person name="Potgieter C."/>
            <person name="Wei H."/>
            <person name="Toporovsky I."/>
        </authorList>
    </citation>
    <scope>NUCLEOTIDE SEQUENCE [LARGE SCALE GENOMIC DNA]</scope>
</reference>
<dbReference type="KEGG" id="vg:984335"/>
<sequence length="86" mass="9562">MEEFSVPEGHTFPRVGEGAGFTLAGFAACLTGNKSTQFTEIRSVCGFQDDDDLMEVVLNPNVVTRIWFFQAASAYIQKGEEHWTVK</sequence>
<evidence type="ECO:0000313" key="1">
    <source>
        <dbReference type="EMBL" id="AAK74125.1"/>
    </source>
</evidence>
<dbReference type="RefSeq" id="NP_690833.1">
    <property type="nucleotide sequence ID" value="NC_004175.1"/>
</dbReference>
<keyword evidence="2" id="KW-1185">Reference proteome</keyword>
<organism evidence="1 2">
    <name type="scientific">Pseudomonas phage phi12</name>
    <dbReference type="NCBI Taxonomy" id="161736"/>
    <lineage>
        <taxon>Viruses</taxon>
        <taxon>Riboviria</taxon>
        <taxon>Orthornavirae</taxon>
        <taxon>Duplornaviricota</taxon>
        <taxon>Vidaverviricetes</taxon>
        <taxon>Mindivirales</taxon>
        <taxon>Cystoviridae</taxon>
        <taxon>Betacystovirus</taxon>
        <taxon>Betacystovirus phi12</taxon>
        <taxon>Cystovirus phi12</taxon>
    </lineage>
</organism>
<accession>Q94ML1</accession>
<dbReference type="EMBL" id="AY039807">
    <property type="protein sequence ID" value="AAK74125.1"/>
    <property type="molecule type" value="Genomic_RNA"/>
</dbReference>
<protein>
    <submittedName>
        <fullName evidence="1">Host attachment protein P3b</fullName>
    </submittedName>
</protein>
<dbReference type="Proteomes" id="UP000001051">
    <property type="component" value="Genome"/>
</dbReference>
<proteinExistence type="predicted"/>
<reference evidence="1 2" key="1">
    <citation type="journal article" date="2002" name="Virology">
        <title>Characterization of phi 12, a bacteriophage related to phi 6: nucleotide sequence of the small and middle double-stranded RNA.</title>
        <authorList>
            <person name="Gottlieb P."/>
            <person name="Wei H."/>
            <person name="Potgieter C."/>
            <person name="Toporovsky I."/>
        </authorList>
    </citation>
    <scope>NUCLEOTIDE SEQUENCE [LARGE SCALE GENOMIC DNA]</scope>
</reference>
<dbReference type="OrthoDB" id="39457at10239"/>
<name>Q94ML1_9VIRU</name>